<reference evidence="1 2" key="1">
    <citation type="submission" date="2019-02" db="EMBL/GenBank/DDBJ databases">
        <title>Sequencing the genomes of 1000 actinobacteria strains.</title>
        <authorList>
            <person name="Klenk H.-P."/>
        </authorList>
    </citation>
    <scope>NUCLEOTIDE SEQUENCE [LARGE SCALE GENOMIC DNA]</scope>
    <source>
        <strain evidence="1 2">DSM 18319</strain>
    </source>
</reference>
<dbReference type="Pfam" id="PF09438">
    <property type="entry name" value="DUF2017"/>
    <property type="match status" value="1"/>
</dbReference>
<dbReference type="Proteomes" id="UP000291483">
    <property type="component" value="Unassembled WGS sequence"/>
</dbReference>
<dbReference type="EMBL" id="SHLC01000001">
    <property type="protein sequence ID" value="RZU63722.1"/>
    <property type="molecule type" value="Genomic_DNA"/>
</dbReference>
<proteinExistence type="predicted"/>
<protein>
    <submittedName>
        <fullName evidence="1">Uncharacterized protein DUF2017</fullName>
    </submittedName>
</protein>
<comment type="caution">
    <text evidence="1">The sequence shown here is derived from an EMBL/GenBank/DDBJ whole genome shotgun (WGS) entry which is preliminary data.</text>
</comment>
<accession>A0A4Q8AH60</accession>
<sequence length="187" mass="20029">MSRITAAGSRSDLLASGGTRAVLLQFDEDEAEALASLAAQIESLLSETDPAAPELTRLFPVAYSDDASAAAEFARYTRPELQKRKIDAAVAVREAVEAASALGIDDERYTHNIELGPDAVLPWLTFLTDLRLVLADSIGVDDDGSIPDAADAASEELAQLRELQHGVYDWAAFLQDSLVSALEDELP</sequence>
<dbReference type="AlphaFoldDB" id="A0A4Q8AH60"/>
<dbReference type="InterPro" id="IPR018561">
    <property type="entry name" value="AosR"/>
</dbReference>
<dbReference type="OrthoDB" id="3268479at2"/>
<name>A0A4Q8AH60_9MICO</name>
<keyword evidence="2" id="KW-1185">Reference proteome</keyword>
<evidence type="ECO:0000313" key="2">
    <source>
        <dbReference type="Proteomes" id="UP000291483"/>
    </source>
</evidence>
<gene>
    <name evidence="1" type="ORF">EV379_0011</name>
</gene>
<evidence type="ECO:0000313" key="1">
    <source>
        <dbReference type="EMBL" id="RZU63722.1"/>
    </source>
</evidence>
<dbReference type="RefSeq" id="WP_130504352.1">
    <property type="nucleotide sequence ID" value="NZ_SHLC01000001.1"/>
</dbReference>
<organism evidence="1 2">
    <name type="scientific">Microterricola gilva</name>
    <dbReference type="NCBI Taxonomy" id="393267"/>
    <lineage>
        <taxon>Bacteria</taxon>
        <taxon>Bacillati</taxon>
        <taxon>Actinomycetota</taxon>
        <taxon>Actinomycetes</taxon>
        <taxon>Micrococcales</taxon>
        <taxon>Microbacteriaceae</taxon>
        <taxon>Microterricola</taxon>
    </lineage>
</organism>